<dbReference type="FunFam" id="1.10.405.20:FF:000001">
    <property type="entry name" value="Amine oxidase"/>
    <property type="match status" value="1"/>
</dbReference>
<dbReference type="RefSeq" id="WP_164212382.1">
    <property type="nucleotide sequence ID" value="NZ_JAAGSC010000044.1"/>
</dbReference>
<keyword evidence="3" id="KW-1185">Reference proteome</keyword>
<dbReference type="Proteomes" id="UP000484885">
    <property type="component" value="Unassembled WGS sequence"/>
</dbReference>
<evidence type="ECO:0000313" key="2">
    <source>
        <dbReference type="EMBL" id="NDY97007.1"/>
    </source>
</evidence>
<dbReference type="InterPro" id="IPR002937">
    <property type="entry name" value="Amino_oxidase"/>
</dbReference>
<dbReference type="Gene3D" id="1.10.405.20">
    <property type="match status" value="1"/>
</dbReference>
<comment type="caution">
    <text evidence="2">The sequence shown here is derived from an EMBL/GenBank/DDBJ whole genome shotgun (WGS) entry which is preliminary data.</text>
</comment>
<dbReference type="InterPro" id="IPR050464">
    <property type="entry name" value="Zeta_carotene_desat/Oxidored"/>
</dbReference>
<dbReference type="AlphaFoldDB" id="A0A845V063"/>
<proteinExistence type="predicted"/>
<dbReference type="Pfam" id="PF01593">
    <property type="entry name" value="Amino_oxidase"/>
    <property type="match status" value="1"/>
</dbReference>
<protein>
    <submittedName>
        <fullName evidence="2">NAD(P)-binding protein</fullName>
    </submittedName>
</protein>
<dbReference type="SUPFAM" id="SSF51905">
    <property type="entry name" value="FAD/NAD(P)-binding domain"/>
    <property type="match status" value="1"/>
</dbReference>
<sequence>MRLVIVGAGVAGLYAAWHLSRKHEVIVLEAEGRLGGHADTQRVVEGDRERFIDTGFIVFNEHHYPLLTRWFEAMNVAWEDSDMSFAVSDQVSGLEYNATSLNRLFCQRRNLASPAFWGMFSDIVRFYRRAPALLASLDERITLGQWLEHSGLGSMFREQHLLPMASALWSAPMGRVTEFPMKHLLQFMDNHNMLQLAGRPTWRTVSGGSRSYVAKAAECAANFQTGAAVRTIHRSADQVRIVTDTDELQADGVILACHSDQALAMLADASTAERDILGAIGYQPNETVLHTDTRLLPHLPAARAAWNVRRDGADETCCRVSYYMNRLQNIDGPTDYIVSLNQTEQIDPHRILVRRQYQHPVFTPEAIQAQQRWSDINGGRRTWFCGAWWGWGFHEDGARSARRVVDDLEHRHG</sequence>
<dbReference type="Gene3D" id="3.30.70.1990">
    <property type="match status" value="1"/>
</dbReference>
<reference evidence="2 3" key="1">
    <citation type="submission" date="2020-02" db="EMBL/GenBank/DDBJ databases">
        <authorList>
            <person name="Zhang X.-Y."/>
        </authorList>
    </citation>
    <scope>NUCLEOTIDE SEQUENCE [LARGE SCALE GENOMIC DNA]</scope>
    <source>
        <strain evidence="2 3">C33</strain>
    </source>
</reference>
<name>A0A845V063_9GAMM</name>
<evidence type="ECO:0000313" key="3">
    <source>
        <dbReference type="Proteomes" id="UP000484885"/>
    </source>
</evidence>
<feature type="domain" description="Amine oxidase" evidence="1">
    <location>
        <begin position="10"/>
        <end position="284"/>
    </location>
</feature>
<dbReference type="EMBL" id="JAAGSC010000044">
    <property type="protein sequence ID" value="NDY97007.1"/>
    <property type="molecule type" value="Genomic_DNA"/>
</dbReference>
<organism evidence="2 3">
    <name type="scientific">Wenzhouxiangella limi</name>
    <dbReference type="NCBI Taxonomy" id="2707351"/>
    <lineage>
        <taxon>Bacteria</taxon>
        <taxon>Pseudomonadati</taxon>
        <taxon>Pseudomonadota</taxon>
        <taxon>Gammaproteobacteria</taxon>
        <taxon>Chromatiales</taxon>
        <taxon>Wenzhouxiangellaceae</taxon>
        <taxon>Wenzhouxiangella</taxon>
    </lineage>
</organism>
<evidence type="ECO:0000259" key="1">
    <source>
        <dbReference type="Pfam" id="PF01593"/>
    </source>
</evidence>
<gene>
    <name evidence="2" type="ORF">G3I74_14850</name>
</gene>
<dbReference type="InterPro" id="IPR036188">
    <property type="entry name" value="FAD/NAD-bd_sf"/>
</dbReference>
<accession>A0A845V063</accession>
<dbReference type="PANTHER" id="PTHR42923">
    <property type="entry name" value="PROTOPORPHYRINOGEN OXIDASE"/>
    <property type="match status" value="1"/>
</dbReference>
<dbReference type="PANTHER" id="PTHR42923:SF17">
    <property type="entry name" value="AMINE OXIDASE DOMAIN-CONTAINING PROTEIN"/>
    <property type="match status" value="1"/>
</dbReference>
<dbReference type="Gene3D" id="3.50.50.60">
    <property type="entry name" value="FAD/NAD(P)-binding domain"/>
    <property type="match status" value="1"/>
</dbReference>
<dbReference type="GO" id="GO:0016491">
    <property type="term" value="F:oxidoreductase activity"/>
    <property type="evidence" value="ECO:0007669"/>
    <property type="project" value="InterPro"/>
</dbReference>